<dbReference type="EMBL" id="JXJN01010231">
    <property type="status" value="NOT_ANNOTATED_CDS"/>
    <property type="molecule type" value="Genomic_DNA"/>
</dbReference>
<keyword evidence="1" id="KW-1133">Transmembrane helix</keyword>
<reference evidence="3" key="1">
    <citation type="submission" date="2015-01" db="EMBL/GenBank/DDBJ databases">
        <authorList>
            <person name="Aksoy S."/>
            <person name="Warren W."/>
            <person name="Wilson R.K."/>
        </authorList>
    </citation>
    <scope>NUCLEOTIDE SEQUENCE [LARGE SCALE GENOMIC DNA]</scope>
    <source>
        <strain evidence="3">IAEA</strain>
    </source>
</reference>
<reference evidence="2" key="2">
    <citation type="submission" date="2020-05" db="UniProtKB">
        <authorList>
            <consortium name="EnsemblMetazoa"/>
        </authorList>
    </citation>
    <scope>IDENTIFICATION</scope>
    <source>
        <strain evidence="2">IAEA</strain>
    </source>
</reference>
<sequence length="124" mass="14724">MSLISLMEHQKDVSSTQERYERKAGYSVIVYIVTNLEKCLKKLFEQKNIAHHFGITRGFWQWKQLSSHYQVTKQNDAFIQILITVCQFGEKFKFSFKMTFYQDFSVLLANILCISSLINIREER</sequence>
<evidence type="ECO:0000256" key="1">
    <source>
        <dbReference type="SAM" id="Phobius"/>
    </source>
</evidence>
<evidence type="ECO:0000313" key="3">
    <source>
        <dbReference type="Proteomes" id="UP000092460"/>
    </source>
</evidence>
<name>A0A1B0B933_9MUSC</name>
<dbReference type="VEuPathDB" id="VectorBase:GPPI022748"/>
<proteinExistence type="predicted"/>
<keyword evidence="3" id="KW-1185">Reference proteome</keyword>
<dbReference type="EMBL" id="JXJN01010232">
    <property type="status" value="NOT_ANNOTATED_CDS"/>
    <property type="molecule type" value="Genomic_DNA"/>
</dbReference>
<dbReference type="AlphaFoldDB" id="A0A1B0B933"/>
<keyword evidence="1" id="KW-0812">Transmembrane</keyword>
<protein>
    <submittedName>
        <fullName evidence="2">Uncharacterized protein</fullName>
    </submittedName>
</protein>
<feature type="transmembrane region" description="Helical" evidence="1">
    <location>
        <begin position="100"/>
        <end position="120"/>
    </location>
</feature>
<organism evidence="2 3">
    <name type="scientific">Glossina palpalis gambiensis</name>
    <dbReference type="NCBI Taxonomy" id="67801"/>
    <lineage>
        <taxon>Eukaryota</taxon>
        <taxon>Metazoa</taxon>
        <taxon>Ecdysozoa</taxon>
        <taxon>Arthropoda</taxon>
        <taxon>Hexapoda</taxon>
        <taxon>Insecta</taxon>
        <taxon>Pterygota</taxon>
        <taxon>Neoptera</taxon>
        <taxon>Endopterygota</taxon>
        <taxon>Diptera</taxon>
        <taxon>Brachycera</taxon>
        <taxon>Muscomorpha</taxon>
        <taxon>Hippoboscoidea</taxon>
        <taxon>Glossinidae</taxon>
        <taxon>Glossina</taxon>
    </lineage>
</organism>
<dbReference type="EnsemblMetazoa" id="GPPI022748-RA">
    <property type="protein sequence ID" value="GPPI022748-PA"/>
    <property type="gene ID" value="GPPI022748"/>
</dbReference>
<keyword evidence="1" id="KW-0472">Membrane</keyword>
<dbReference type="Proteomes" id="UP000092460">
    <property type="component" value="Unassembled WGS sequence"/>
</dbReference>
<evidence type="ECO:0000313" key="2">
    <source>
        <dbReference type="EnsemblMetazoa" id="GPPI022748-PA"/>
    </source>
</evidence>
<accession>A0A1B0B933</accession>